<dbReference type="InterPro" id="IPR013762">
    <property type="entry name" value="Integrase-like_cat_sf"/>
</dbReference>
<dbReference type="InterPro" id="IPR021893">
    <property type="entry name" value="ZMYM2-like_C"/>
</dbReference>
<reference evidence="6 7" key="1">
    <citation type="submission" date="2023-03" db="EMBL/GenBank/DDBJ databases">
        <title>Genome insight into feeding habits of ladybird beetles.</title>
        <authorList>
            <person name="Li H.-S."/>
            <person name="Huang Y.-H."/>
            <person name="Pang H."/>
        </authorList>
    </citation>
    <scope>NUCLEOTIDE SEQUENCE [LARGE SCALE GENOMIC DNA]</scope>
    <source>
        <strain evidence="6">SYSU_2023b</strain>
        <tissue evidence="6">Whole body</tissue>
    </source>
</reference>
<dbReference type="Proteomes" id="UP001431783">
    <property type="component" value="Unassembled WGS sequence"/>
</dbReference>
<dbReference type="PANTHER" id="PTHR21446">
    <property type="entry name" value="DUF3504 DOMAIN-CONTAINING PROTEIN"/>
    <property type="match status" value="1"/>
</dbReference>
<keyword evidence="7" id="KW-1185">Reference proteome</keyword>
<organism evidence="6 7">
    <name type="scientific">Henosepilachna vigintioctopunctata</name>
    <dbReference type="NCBI Taxonomy" id="420089"/>
    <lineage>
        <taxon>Eukaryota</taxon>
        <taxon>Metazoa</taxon>
        <taxon>Ecdysozoa</taxon>
        <taxon>Arthropoda</taxon>
        <taxon>Hexapoda</taxon>
        <taxon>Insecta</taxon>
        <taxon>Pterygota</taxon>
        <taxon>Neoptera</taxon>
        <taxon>Endopterygota</taxon>
        <taxon>Coleoptera</taxon>
        <taxon>Polyphaga</taxon>
        <taxon>Cucujiformia</taxon>
        <taxon>Coccinelloidea</taxon>
        <taxon>Coccinellidae</taxon>
        <taxon>Epilachninae</taxon>
        <taxon>Epilachnini</taxon>
        <taxon>Henosepilachna</taxon>
    </lineage>
</organism>
<keyword evidence="4" id="KW-0233">DNA recombination</keyword>
<gene>
    <name evidence="6" type="ORF">WA026_023357</name>
</gene>
<dbReference type="GO" id="GO:0003677">
    <property type="term" value="F:DNA binding"/>
    <property type="evidence" value="ECO:0007669"/>
    <property type="project" value="InterPro"/>
</dbReference>
<evidence type="ECO:0000313" key="6">
    <source>
        <dbReference type="EMBL" id="KAK9887552.1"/>
    </source>
</evidence>
<dbReference type="GO" id="GO:0006310">
    <property type="term" value="P:DNA recombination"/>
    <property type="evidence" value="ECO:0007669"/>
    <property type="project" value="UniProtKB-KW"/>
</dbReference>
<dbReference type="PANTHER" id="PTHR21446:SF12">
    <property type="entry name" value="POTASSIUM CHANNEL TETRAMERIZATION DOMAIN CONTAINING 1"/>
    <property type="match status" value="1"/>
</dbReference>
<keyword evidence="3" id="KW-0832">Ubl conjugation</keyword>
<dbReference type="SUPFAM" id="SSF56349">
    <property type="entry name" value="DNA breaking-rejoining enzymes"/>
    <property type="match status" value="1"/>
</dbReference>
<feature type="domain" description="ZMYM2-like/QRICH1 C-terminal" evidence="5">
    <location>
        <begin position="178"/>
        <end position="249"/>
    </location>
</feature>
<name>A0AAW1V5H8_9CUCU</name>
<dbReference type="InterPro" id="IPR011010">
    <property type="entry name" value="DNA_brk_join_enz"/>
</dbReference>
<proteinExistence type="predicted"/>
<keyword evidence="2" id="KW-0597">Phosphoprotein</keyword>
<dbReference type="Pfam" id="PF12012">
    <property type="entry name" value="DUF3504"/>
    <property type="match status" value="1"/>
</dbReference>
<evidence type="ECO:0000256" key="2">
    <source>
        <dbReference type="ARBA" id="ARBA00022553"/>
    </source>
</evidence>
<dbReference type="AlphaFoldDB" id="A0AAW1V5H8"/>
<accession>A0AAW1V5H8</accession>
<evidence type="ECO:0000256" key="4">
    <source>
        <dbReference type="ARBA" id="ARBA00023172"/>
    </source>
</evidence>
<dbReference type="EMBL" id="JARQZJ010000114">
    <property type="protein sequence ID" value="KAK9887552.1"/>
    <property type="molecule type" value="Genomic_DNA"/>
</dbReference>
<protein>
    <recommendedName>
        <fullName evidence="5">ZMYM2-like/QRICH1 C-terminal domain-containing protein</fullName>
    </recommendedName>
</protein>
<dbReference type="InterPro" id="IPR052787">
    <property type="entry name" value="MAVS"/>
</dbReference>
<keyword evidence="1" id="KW-1017">Isopeptide bond</keyword>
<dbReference type="GO" id="GO:0015074">
    <property type="term" value="P:DNA integration"/>
    <property type="evidence" value="ECO:0007669"/>
    <property type="project" value="InterPro"/>
</dbReference>
<evidence type="ECO:0000259" key="5">
    <source>
        <dbReference type="Pfam" id="PF12012"/>
    </source>
</evidence>
<evidence type="ECO:0000313" key="7">
    <source>
        <dbReference type="Proteomes" id="UP001431783"/>
    </source>
</evidence>
<comment type="caution">
    <text evidence="6">The sequence shown here is derived from an EMBL/GenBank/DDBJ whole genome shotgun (WGS) entry which is preliminary data.</text>
</comment>
<evidence type="ECO:0000256" key="3">
    <source>
        <dbReference type="ARBA" id="ARBA00022843"/>
    </source>
</evidence>
<dbReference type="Gene3D" id="1.10.443.10">
    <property type="entry name" value="Intergrase catalytic core"/>
    <property type="match status" value="1"/>
</dbReference>
<evidence type="ECO:0000256" key="1">
    <source>
        <dbReference type="ARBA" id="ARBA00022499"/>
    </source>
</evidence>
<sequence length="359" mass="40808">MKRFGTSSGTEIDKEIEDLTPQNTVKTHKYVWKQFTEFCERRNYKLCAQTSEEQLASILKDWAFNMKRADGTEYKEGTVKTIWNISAKLVQKKFYEEFNRETNPFRGVIFEDARKAGAAKRKKLQAIPEKKKTNSVALNAEEISKIISIFDENTPDECDNYGQPTGRIEYNTIFSKTAQGGEKHTAESKWLTPNKNCEDKCPVRLLKKMLSKRTPNIKTNRIFLTPNPDWQKTKIWYKNCPVGLNQLSKWARLAAESIGLDTKKQKISNHSNRSSAVSILAQSGANLQEIIKITGHSSSVTNEHHGKIIEKIRNKQDSANSTITSTSTSDSTLKIIQQIFIIIIVLLISTNKKISLVNS</sequence>